<organism evidence="1 2">
    <name type="scientific">Porphyromonas somerae</name>
    <dbReference type="NCBI Taxonomy" id="322095"/>
    <lineage>
        <taxon>Bacteria</taxon>
        <taxon>Pseudomonadati</taxon>
        <taxon>Bacteroidota</taxon>
        <taxon>Bacteroidia</taxon>
        <taxon>Bacteroidales</taxon>
        <taxon>Porphyromonadaceae</taxon>
        <taxon>Porphyromonas</taxon>
    </lineage>
</organism>
<proteinExistence type="predicted"/>
<evidence type="ECO:0000313" key="1">
    <source>
        <dbReference type="EMBL" id="KXB77412.1"/>
    </source>
</evidence>
<protein>
    <submittedName>
        <fullName evidence="1">Uncharacterized protein</fullName>
    </submittedName>
</protein>
<dbReference type="EMBL" id="LSDK01000040">
    <property type="protein sequence ID" value="KXB77412.1"/>
    <property type="molecule type" value="Genomic_DNA"/>
</dbReference>
<reference evidence="2" key="1">
    <citation type="submission" date="2016-01" db="EMBL/GenBank/DDBJ databases">
        <authorList>
            <person name="Mitreva M."/>
            <person name="Pepin K.H."/>
            <person name="Mihindukulasuriya K.A."/>
            <person name="Fulton R."/>
            <person name="Fronick C."/>
            <person name="O'Laughlin M."/>
            <person name="Miner T."/>
            <person name="Herter B."/>
            <person name="Rosa B.A."/>
            <person name="Cordes M."/>
            <person name="Tomlinson C."/>
            <person name="Wollam A."/>
            <person name="Palsikar V.B."/>
            <person name="Mardis E.R."/>
            <person name="Wilson R.K."/>
        </authorList>
    </citation>
    <scope>NUCLEOTIDE SEQUENCE [LARGE SCALE GENOMIC DNA]</scope>
    <source>
        <strain evidence="2">KA00683</strain>
    </source>
</reference>
<comment type="caution">
    <text evidence="1">The sequence shown here is derived from an EMBL/GenBank/DDBJ whole genome shotgun (WGS) entry which is preliminary data.</text>
</comment>
<gene>
    <name evidence="1" type="ORF">HMPREF3185_00515</name>
</gene>
<dbReference type="AlphaFoldDB" id="A0A134BBT7"/>
<evidence type="ECO:0000313" key="2">
    <source>
        <dbReference type="Proteomes" id="UP000070224"/>
    </source>
</evidence>
<keyword evidence="2" id="KW-1185">Reference proteome</keyword>
<sequence>MVMGRASMTTLVRFPHVTTMAEGMVMFLLVVDKTERYGNSI</sequence>
<dbReference type="STRING" id="322095.HMPREF3185_00515"/>
<name>A0A134BBT7_9PORP</name>
<dbReference type="Proteomes" id="UP000070224">
    <property type="component" value="Unassembled WGS sequence"/>
</dbReference>
<accession>A0A134BBT7</accession>